<keyword evidence="2" id="KW-1185">Reference proteome</keyword>
<gene>
    <name evidence="1" type="ORF">E5988_04765</name>
</gene>
<comment type="caution">
    <text evidence="1">The sequence shown here is derived from an EMBL/GenBank/DDBJ whole genome shotgun (WGS) entry which is preliminary data.</text>
</comment>
<evidence type="ECO:0008006" key="3">
    <source>
        <dbReference type="Google" id="ProtNLM"/>
    </source>
</evidence>
<sequence>MDDQLVELAILGILAERSEVYPPYLVSELRRRAPMLRVELVGPVLERLWRERRVARLWHRYLLPDRVPTVRARWLSMIEHSRTSRAAREAAGAAYDDGQALLQTWDGWRIGAVDA</sequence>
<reference evidence="1 2" key="1">
    <citation type="submission" date="2019-04" db="EMBL/GenBank/DDBJ databases">
        <title>Microbes associate with the intestines of laboratory mice.</title>
        <authorList>
            <person name="Navarre W."/>
            <person name="Wong E."/>
            <person name="Huang K.C."/>
            <person name="Tropini C."/>
            <person name="Ng K."/>
            <person name="Yu B."/>
        </authorList>
    </citation>
    <scope>NUCLEOTIDE SEQUENCE [LARGE SCALE GENOMIC DNA]</scope>
    <source>
        <strain evidence="1 2">NM83_B4-11</strain>
    </source>
</reference>
<dbReference type="Proteomes" id="UP000308038">
    <property type="component" value="Unassembled WGS sequence"/>
</dbReference>
<dbReference type="EMBL" id="SSTI01000003">
    <property type="protein sequence ID" value="THG40910.1"/>
    <property type="molecule type" value="Genomic_DNA"/>
</dbReference>
<accession>A0ABY2QJ27</accession>
<protein>
    <recommendedName>
        <fullName evidence="3">PadR family transcriptional regulator</fullName>
    </recommendedName>
</protein>
<evidence type="ECO:0000313" key="1">
    <source>
        <dbReference type="EMBL" id="THG40910.1"/>
    </source>
</evidence>
<organism evidence="1 2">
    <name type="scientific">Sphingomonas olei</name>
    <dbReference type="NCBI Taxonomy" id="1886787"/>
    <lineage>
        <taxon>Bacteria</taxon>
        <taxon>Pseudomonadati</taxon>
        <taxon>Pseudomonadota</taxon>
        <taxon>Alphaproteobacteria</taxon>
        <taxon>Sphingomonadales</taxon>
        <taxon>Sphingomonadaceae</taxon>
        <taxon>Sphingomonas</taxon>
    </lineage>
</organism>
<evidence type="ECO:0000313" key="2">
    <source>
        <dbReference type="Proteomes" id="UP000308038"/>
    </source>
</evidence>
<dbReference type="RefSeq" id="WP_125945326.1">
    <property type="nucleotide sequence ID" value="NZ_SSTI01000003.1"/>
</dbReference>
<name>A0ABY2QJ27_9SPHN</name>
<proteinExistence type="predicted"/>